<dbReference type="EMBL" id="ATLV01020057">
    <property type="status" value="NOT_ANNOTATED_CDS"/>
    <property type="molecule type" value="Genomic_DNA"/>
</dbReference>
<dbReference type="AlphaFoldDB" id="A0A084W3L4"/>
<reference evidence="2 4" key="1">
    <citation type="journal article" date="2014" name="BMC Genomics">
        <title>Genome sequence of Anopheles sinensis provides insight into genetics basis of mosquito competence for malaria parasites.</title>
        <authorList>
            <person name="Zhou D."/>
            <person name="Zhang D."/>
            <person name="Ding G."/>
            <person name="Shi L."/>
            <person name="Hou Q."/>
            <person name="Ye Y."/>
            <person name="Xu Y."/>
            <person name="Zhou H."/>
            <person name="Xiong C."/>
            <person name="Li S."/>
            <person name="Yu J."/>
            <person name="Hong S."/>
            <person name="Yu X."/>
            <person name="Zou P."/>
            <person name="Chen C."/>
            <person name="Chang X."/>
            <person name="Wang W."/>
            <person name="Lv Y."/>
            <person name="Sun Y."/>
            <person name="Ma L."/>
            <person name="Shen B."/>
            <person name="Zhu C."/>
        </authorList>
    </citation>
    <scope>NUCLEOTIDE SEQUENCE [LARGE SCALE GENOMIC DNA]</scope>
</reference>
<feature type="region of interest" description="Disordered" evidence="1">
    <location>
        <begin position="1"/>
        <end position="59"/>
    </location>
</feature>
<feature type="compositionally biased region" description="Basic and acidic residues" evidence="1">
    <location>
        <begin position="31"/>
        <end position="50"/>
    </location>
</feature>
<protein>
    <submittedName>
        <fullName evidence="2 3">Uncharacterized protein</fullName>
    </submittedName>
</protein>
<evidence type="ECO:0000313" key="3">
    <source>
        <dbReference type="EnsemblMetazoa" id="ASIC012717-PA"/>
    </source>
</evidence>
<proteinExistence type="predicted"/>
<name>A0A084W3L4_ANOSI</name>
<organism evidence="2">
    <name type="scientific">Anopheles sinensis</name>
    <name type="common">Mosquito</name>
    <dbReference type="NCBI Taxonomy" id="74873"/>
    <lineage>
        <taxon>Eukaryota</taxon>
        <taxon>Metazoa</taxon>
        <taxon>Ecdysozoa</taxon>
        <taxon>Arthropoda</taxon>
        <taxon>Hexapoda</taxon>
        <taxon>Insecta</taxon>
        <taxon>Pterygota</taxon>
        <taxon>Neoptera</taxon>
        <taxon>Endopterygota</taxon>
        <taxon>Diptera</taxon>
        <taxon>Nematocera</taxon>
        <taxon>Culicoidea</taxon>
        <taxon>Culicidae</taxon>
        <taxon>Anophelinae</taxon>
        <taxon>Anopheles</taxon>
    </lineage>
</organism>
<dbReference type="Proteomes" id="UP000030765">
    <property type="component" value="Unassembled WGS sequence"/>
</dbReference>
<dbReference type="EMBL" id="KE525293">
    <property type="protein sequence ID" value="KFB44808.1"/>
    <property type="molecule type" value="Genomic_DNA"/>
</dbReference>
<keyword evidence="4" id="KW-1185">Reference proteome</keyword>
<dbReference type="VEuPathDB" id="VectorBase:ASIC012717"/>
<dbReference type="EnsemblMetazoa" id="ASIC012717-RA">
    <property type="protein sequence ID" value="ASIC012717-PA"/>
    <property type="gene ID" value="ASIC012717"/>
</dbReference>
<feature type="compositionally biased region" description="Low complexity" evidence="1">
    <location>
        <begin position="1"/>
        <end position="17"/>
    </location>
</feature>
<evidence type="ECO:0000313" key="4">
    <source>
        <dbReference type="Proteomes" id="UP000030765"/>
    </source>
</evidence>
<gene>
    <name evidence="2" type="ORF">ZHAS_00012717</name>
</gene>
<reference evidence="3" key="2">
    <citation type="submission" date="2020-05" db="UniProtKB">
        <authorList>
            <consortium name="EnsemblMetazoa"/>
        </authorList>
    </citation>
    <scope>IDENTIFICATION</scope>
</reference>
<evidence type="ECO:0000313" key="2">
    <source>
        <dbReference type="EMBL" id="KFB44808.1"/>
    </source>
</evidence>
<evidence type="ECO:0000256" key="1">
    <source>
        <dbReference type="SAM" id="MobiDB-lite"/>
    </source>
</evidence>
<accession>A0A084W3L4</accession>
<sequence length="59" mass="6233">MEIGSASSSPSSVPYVARCNGQGHSIGTESTRSDRTEPNEKTQRSTKDFNDASGDEPAT</sequence>